<dbReference type="Gene3D" id="3.10.20.90">
    <property type="entry name" value="Phosphatidylinositol 3-kinase Catalytic Subunit, Chain A, domain 1"/>
    <property type="match status" value="1"/>
</dbReference>
<name>A0A6A6W2J8_9PEZI</name>
<keyword evidence="4" id="KW-1185">Reference proteome</keyword>
<dbReference type="EMBL" id="ML996574">
    <property type="protein sequence ID" value="KAF2756803.1"/>
    <property type="molecule type" value="Genomic_DNA"/>
</dbReference>
<gene>
    <name evidence="3" type="ORF">EJ05DRAFT_44202</name>
</gene>
<dbReference type="PANTHER" id="PTHR12943:SF27">
    <property type="entry name" value="HOMOCYSTEINE-INDUCED ENDOPLASMIC RETICULUM PROTEIN, ISOFORM A"/>
    <property type="match status" value="1"/>
</dbReference>
<dbReference type="GO" id="GO:0030968">
    <property type="term" value="P:endoplasmic reticulum unfolded protein response"/>
    <property type="evidence" value="ECO:0007669"/>
    <property type="project" value="TreeGrafter"/>
</dbReference>
<dbReference type="GeneID" id="54483067"/>
<accession>A0A6A6W2J8</accession>
<feature type="transmembrane region" description="Helical" evidence="2">
    <location>
        <begin position="595"/>
        <end position="615"/>
    </location>
</feature>
<feature type="compositionally biased region" description="Polar residues" evidence="1">
    <location>
        <begin position="435"/>
        <end position="453"/>
    </location>
</feature>
<feature type="compositionally biased region" description="Polar residues" evidence="1">
    <location>
        <begin position="409"/>
        <end position="418"/>
    </location>
</feature>
<feature type="region of interest" description="Disordered" evidence="1">
    <location>
        <begin position="297"/>
        <end position="357"/>
    </location>
</feature>
<dbReference type="InterPro" id="IPR023352">
    <property type="entry name" value="MAPEG-like_dom_sf"/>
</dbReference>
<feature type="region of interest" description="Disordered" evidence="1">
    <location>
        <begin position="224"/>
        <end position="271"/>
    </location>
</feature>
<feature type="compositionally biased region" description="Polar residues" evidence="1">
    <location>
        <begin position="509"/>
        <end position="525"/>
    </location>
</feature>
<sequence length="819" mass="89586">MANNTGAEAAQQQIDLKILTNTSHATLFYPNLPVTTTILDLKTRIQDDLSPNPALDRLRMIYLGRVLLNMQDTLLDIFGADHVKQSREQTIHLVVPDQGRAQTDQANRPPTVPSPLPSTDRNPFRVQQQAQQRPQPQQQQQQPPQRGTHPGVPHVHVHGHHHNIVQGGPPPFPPEFAEMITRQMAAVQNGSVNTGRHPQEVLGGVPVPGFGIDPNNFFQQVIAQQHQQRAAAGTGTGHEQARSVTPNANGSEGAARQNGGHSPIPGEVPGNVHIYREGETPSGARWSMTVDRTIHQFPHHPNEYMGSSPLSRLPSNPFQRPPPTSSSLQHPSALPTVGSPFPTGPQVMRTNSTEESIRRATENMRTIRDDVGGRLEESTPDEVNRLRAILETYESYHARVEQALNYTTPQNPASQFSTSPPPGSLGVQNAARPGSNHQPNTTSRSNGAATASTPRLDHIRTTSEYLPQVFLLRGPDGPHALLLSSSGTYRTGGLSDSFPLDVSTAGPSTRIDSVLDSSMPTSSAGPASGLPVPPQFPAASAPDQANAPRIPQQDQNEAPDAQAAIRQRLEQRLEHLRQQRAQGRNAQNPQNAQNGAGMALAGHIWLAARLLFFLYMFSGGSGWRRPLMMIGAALTIYLFQLGVFNAPVDMLRRHFENLLPLPEERRREEQIRRNAGLTPEQVAERLVQNHNNENVSWMRDQLRIVERALALFVASLWPGLGERMVATREARLRQQREEEEQRTREAETAQQADVDIHADQNPAHEEIPDEPGGGDNSKGKGKGKGKARDDGTEAASSSLDPTPSGSETTSRSTFQSADE</sequence>
<evidence type="ECO:0008006" key="5">
    <source>
        <dbReference type="Google" id="ProtNLM"/>
    </source>
</evidence>
<keyword evidence="2" id="KW-0812">Transmembrane</keyword>
<evidence type="ECO:0000256" key="1">
    <source>
        <dbReference type="SAM" id="MobiDB-lite"/>
    </source>
</evidence>
<feature type="region of interest" description="Disordered" evidence="1">
    <location>
        <begin position="509"/>
        <end position="561"/>
    </location>
</feature>
<dbReference type="OrthoDB" id="21589at2759"/>
<feature type="region of interest" description="Disordered" evidence="1">
    <location>
        <begin position="409"/>
        <end position="460"/>
    </location>
</feature>
<dbReference type="InterPro" id="IPR039751">
    <property type="entry name" value="HERPUD1/2"/>
</dbReference>
<protein>
    <recommendedName>
        <fullName evidence="5">Ubiquitin-like domain-containing protein</fullName>
    </recommendedName>
</protein>
<feature type="compositionally biased region" description="Polar residues" evidence="1">
    <location>
        <begin position="308"/>
        <end position="318"/>
    </location>
</feature>
<feature type="region of interest" description="Disordered" evidence="1">
    <location>
        <begin position="98"/>
        <end position="176"/>
    </location>
</feature>
<dbReference type="Proteomes" id="UP000799437">
    <property type="component" value="Unassembled WGS sequence"/>
</dbReference>
<dbReference type="CDD" id="cd17039">
    <property type="entry name" value="Ubl_ubiquitin_like"/>
    <property type="match status" value="1"/>
</dbReference>
<feature type="transmembrane region" description="Helical" evidence="2">
    <location>
        <begin position="627"/>
        <end position="648"/>
    </location>
</feature>
<dbReference type="SUPFAM" id="SSF54236">
    <property type="entry name" value="Ubiquitin-like"/>
    <property type="match status" value="1"/>
</dbReference>
<proteinExistence type="predicted"/>
<dbReference type="AlphaFoldDB" id="A0A6A6W2J8"/>
<dbReference type="RefSeq" id="XP_033599254.1">
    <property type="nucleotide sequence ID" value="XM_033742013.1"/>
</dbReference>
<feature type="compositionally biased region" description="Low complexity" evidence="1">
    <location>
        <begin position="127"/>
        <end position="154"/>
    </location>
</feature>
<evidence type="ECO:0000313" key="4">
    <source>
        <dbReference type="Proteomes" id="UP000799437"/>
    </source>
</evidence>
<keyword evidence="2" id="KW-1133">Transmembrane helix</keyword>
<dbReference type="InterPro" id="IPR029071">
    <property type="entry name" value="Ubiquitin-like_domsf"/>
</dbReference>
<reference evidence="3" key="1">
    <citation type="journal article" date="2020" name="Stud. Mycol.">
        <title>101 Dothideomycetes genomes: a test case for predicting lifestyles and emergence of pathogens.</title>
        <authorList>
            <person name="Haridas S."/>
            <person name="Albert R."/>
            <person name="Binder M."/>
            <person name="Bloem J."/>
            <person name="Labutti K."/>
            <person name="Salamov A."/>
            <person name="Andreopoulos B."/>
            <person name="Baker S."/>
            <person name="Barry K."/>
            <person name="Bills G."/>
            <person name="Bluhm B."/>
            <person name="Cannon C."/>
            <person name="Castanera R."/>
            <person name="Culley D."/>
            <person name="Daum C."/>
            <person name="Ezra D."/>
            <person name="Gonzalez J."/>
            <person name="Henrissat B."/>
            <person name="Kuo A."/>
            <person name="Liang C."/>
            <person name="Lipzen A."/>
            <person name="Lutzoni F."/>
            <person name="Magnuson J."/>
            <person name="Mondo S."/>
            <person name="Nolan M."/>
            <person name="Ohm R."/>
            <person name="Pangilinan J."/>
            <person name="Park H.-J."/>
            <person name="Ramirez L."/>
            <person name="Alfaro M."/>
            <person name="Sun H."/>
            <person name="Tritt A."/>
            <person name="Yoshinaga Y."/>
            <person name="Zwiers L.-H."/>
            <person name="Turgeon B."/>
            <person name="Goodwin S."/>
            <person name="Spatafora J."/>
            <person name="Crous P."/>
            <person name="Grigoriev I."/>
        </authorList>
    </citation>
    <scope>NUCLEOTIDE SEQUENCE</scope>
    <source>
        <strain evidence="3">CBS 121739</strain>
    </source>
</reference>
<feature type="compositionally biased region" description="Basic and acidic residues" evidence="1">
    <location>
        <begin position="731"/>
        <end position="747"/>
    </location>
</feature>
<feature type="compositionally biased region" description="Polar residues" evidence="1">
    <location>
        <begin position="794"/>
        <end position="819"/>
    </location>
</feature>
<organism evidence="3 4">
    <name type="scientific">Pseudovirgaria hyperparasitica</name>
    <dbReference type="NCBI Taxonomy" id="470096"/>
    <lineage>
        <taxon>Eukaryota</taxon>
        <taxon>Fungi</taxon>
        <taxon>Dikarya</taxon>
        <taxon>Ascomycota</taxon>
        <taxon>Pezizomycotina</taxon>
        <taxon>Dothideomycetes</taxon>
        <taxon>Dothideomycetes incertae sedis</taxon>
        <taxon>Acrospermales</taxon>
        <taxon>Acrospermaceae</taxon>
        <taxon>Pseudovirgaria</taxon>
    </lineage>
</organism>
<dbReference type="PANTHER" id="PTHR12943">
    <property type="entry name" value="HOMOCYSTEINE-RESPONSIVE ENDOPLASMIC RETICULUM-RESIDENT UNIQUITIN-LIKE DOMAIN HERPUD PROTEIN FAMILY MEMBER"/>
    <property type="match status" value="1"/>
</dbReference>
<keyword evidence="2" id="KW-0472">Membrane</keyword>
<evidence type="ECO:0000256" key="2">
    <source>
        <dbReference type="SAM" id="Phobius"/>
    </source>
</evidence>
<feature type="compositionally biased region" description="Basic and acidic residues" evidence="1">
    <location>
        <begin position="754"/>
        <end position="766"/>
    </location>
</feature>
<evidence type="ECO:0000313" key="3">
    <source>
        <dbReference type="EMBL" id="KAF2756803.1"/>
    </source>
</evidence>
<dbReference type="SUPFAM" id="SSF161084">
    <property type="entry name" value="MAPEG domain-like"/>
    <property type="match status" value="1"/>
</dbReference>
<feature type="region of interest" description="Disordered" evidence="1">
    <location>
        <begin position="731"/>
        <end position="819"/>
    </location>
</feature>